<evidence type="ECO:0000313" key="4">
    <source>
        <dbReference type="Proteomes" id="UP000462014"/>
    </source>
</evidence>
<dbReference type="EMBL" id="WPIK01000012">
    <property type="protein sequence ID" value="MVN22640.1"/>
    <property type="molecule type" value="Genomic_DNA"/>
</dbReference>
<dbReference type="AlphaFoldDB" id="A0A7K1T015"/>
<evidence type="ECO:0000256" key="1">
    <source>
        <dbReference type="SAM" id="Phobius"/>
    </source>
</evidence>
<feature type="transmembrane region" description="Helical" evidence="1">
    <location>
        <begin position="159"/>
        <end position="179"/>
    </location>
</feature>
<evidence type="ECO:0000313" key="3">
    <source>
        <dbReference type="EMBL" id="MVN22640.1"/>
    </source>
</evidence>
<accession>A0A7K1T015</accession>
<feature type="chain" id="PRO_5029607613" description="Protein BatD" evidence="2">
    <location>
        <begin position="23"/>
        <end position="318"/>
    </location>
</feature>
<name>A0A7K1T015_9SPHI</name>
<dbReference type="Proteomes" id="UP000462014">
    <property type="component" value="Unassembled WGS sequence"/>
</dbReference>
<protein>
    <recommendedName>
        <fullName evidence="5">Protein BatD</fullName>
    </recommendedName>
</protein>
<reference evidence="3 4" key="1">
    <citation type="submission" date="2019-12" db="EMBL/GenBank/DDBJ databases">
        <title>Mucilaginibacter sp. HMF7410 genome sequencing and assembly.</title>
        <authorList>
            <person name="Kang H."/>
            <person name="Cha I."/>
            <person name="Kim H."/>
            <person name="Joh K."/>
        </authorList>
    </citation>
    <scope>NUCLEOTIDE SEQUENCE [LARGE SCALE GENOMIC DNA]</scope>
    <source>
        <strain evidence="3 4">HMF7410</strain>
    </source>
</reference>
<keyword evidence="4" id="KW-1185">Reference proteome</keyword>
<keyword evidence="1" id="KW-0812">Transmembrane</keyword>
<keyword evidence="1" id="KW-1133">Transmembrane helix</keyword>
<comment type="caution">
    <text evidence="3">The sequence shown here is derived from an EMBL/GenBank/DDBJ whole genome shotgun (WGS) entry which is preliminary data.</text>
</comment>
<feature type="signal peptide" evidence="2">
    <location>
        <begin position="1"/>
        <end position="22"/>
    </location>
</feature>
<keyword evidence="1" id="KW-0472">Membrane</keyword>
<proteinExistence type="predicted"/>
<keyword evidence="2" id="KW-0732">Signal</keyword>
<sequence length="318" mass="36374">MNRFLSFILIFLLTGVYFNASAQSVQVEARLDRVSIPIGDQTLLHISVRMPLKTDITFPELKDSIGKVQIVKSLKADTAVDKKDPNQETITHSYAITSFDAGVYVLPQFTFHTKTGDFKTGTVTLQVKAVPVDTTKTFYDIKQPLAVSYTFWDWLKDHWIAVMITLAAVLLTAGLVYYYKKRPVKEASIVNTVPILSADTIAINKLNELRAKKLWQQNEVKLYYSELTDVLREYLEKRYQVKAHEQTTDEIFDGLKNKEIPQDNRNTLKQLLTLADLVKFAKQKPTAFENEQSMDNAINFIVQTKHQPKPIDKEDLPK</sequence>
<gene>
    <name evidence="3" type="ORF">GO621_13990</name>
</gene>
<organism evidence="3 4">
    <name type="scientific">Mucilaginibacter arboris</name>
    <dbReference type="NCBI Taxonomy" id="2682090"/>
    <lineage>
        <taxon>Bacteria</taxon>
        <taxon>Pseudomonadati</taxon>
        <taxon>Bacteroidota</taxon>
        <taxon>Sphingobacteriia</taxon>
        <taxon>Sphingobacteriales</taxon>
        <taxon>Sphingobacteriaceae</taxon>
        <taxon>Mucilaginibacter</taxon>
    </lineage>
</organism>
<evidence type="ECO:0008006" key="5">
    <source>
        <dbReference type="Google" id="ProtNLM"/>
    </source>
</evidence>
<evidence type="ECO:0000256" key="2">
    <source>
        <dbReference type="SAM" id="SignalP"/>
    </source>
</evidence>